<reference evidence="9" key="2">
    <citation type="submission" date="2023-06" db="EMBL/GenBank/DDBJ databases">
        <authorList>
            <person name="Lucena T."/>
            <person name="Sun Q."/>
        </authorList>
    </citation>
    <scope>NUCLEOTIDE SEQUENCE</scope>
    <source>
        <strain evidence="9">CECT 8869</strain>
    </source>
</reference>
<dbReference type="RefSeq" id="WP_304435296.1">
    <property type="nucleotide sequence ID" value="NZ_JAUKUC010000001.1"/>
</dbReference>
<keyword evidence="5" id="KW-0106">Calcium</keyword>
<dbReference type="Gene3D" id="2.70.98.10">
    <property type="match status" value="1"/>
</dbReference>
<comment type="cofactor">
    <cofactor evidence="1">
        <name>Ca(2+)</name>
        <dbReference type="ChEBI" id="CHEBI:29108"/>
    </cofactor>
</comment>
<keyword evidence="6 8" id="KW-0413">Isomerase</keyword>
<comment type="caution">
    <text evidence="9">The sequence shown here is derived from an EMBL/GenBank/DDBJ whole genome shotgun (WGS) entry which is preliminary data.</text>
</comment>
<dbReference type="EC" id="5.1.3.3" evidence="8"/>
<evidence type="ECO:0000256" key="4">
    <source>
        <dbReference type="ARBA" id="ARBA00011245"/>
    </source>
</evidence>
<proteinExistence type="inferred from homology"/>
<dbReference type="InterPro" id="IPR047215">
    <property type="entry name" value="Galactose_mutarotase-like"/>
</dbReference>
<sequence>MNQNQPMIKRNLYTLFGASFLIFLICCKQSEKKNITVNNEESIELDFDAVLNENTFNSVINGREAKLFWIKSEEIAVAFTNYGARIVGLWVPDKNGKMTDVVVGFDTAEGFKNSTEPYFGATIGRVGNRIANGKFSLEGKTYTVPVNNGKNSLHGGTKGFQDVIWEVAQPNDQTLVFTYVSPDMEEGFPGTLTTRVTYAVTTDQEIVMEYEATTDKTTVVNLTNHAFFNLNGEDGGTILNHKVQIYADEYTPVDAGLIPTGKLESVEGTPFDFTASHTIGERIGMKNIQLENGGGYDHNFVLNGTQKNGLNHVAIIIGNKSGIVMDVVSEEPGVQFYSGNFMEGKNTFKSGAKDEYRTAFALETQHFPDAPNQPNFPSIVLKHGETYHTISKYKFSIHQ</sequence>
<organism evidence="9 10">
    <name type="scientific">Maribacter confluentis</name>
    <dbReference type="NCBI Taxonomy" id="1656093"/>
    <lineage>
        <taxon>Bacteria</taxon>
        <taxon>Pseudomonadati</taxon>
        <taxon>Bacteroidota</taxon>
        <taxon>Flavobacteriia</taxon>
        <taxon>Flavobacteriales</taxon>
        <taxon>Flavobacteriaceae</taxon>
        <taxon>Maribacter</taxon>
    </lineage>
</organism>
<evidence type="ECO:0000313" key="10">
    <source>
        <dbReference type="Proteomes" id="UP001168579"/>
    </source>
</evidence>
<evidence type="ECO:0000313" key="9">
    <source>
        <dbReference type="EMBL" id="MDO1512173.1"/>
    </source>
</evidence>
<evidence type="ECO:0000256" key="1">
    <source>
        <dbReference type="ARBA" id="ARBA00001913"/>
    </source>
</evidence>
<comment type="subunit">
    <text evidence="4">Monomer.</text>
</comment>
<reference evidence="9" key="1">
    <citation type="journal article" date="2014" name="Int. J. Syst. Evol. Microbiol.">
        <title>Complete genome of a new Firmicutes species belonging to the dominant human colonic microbiota ('Ruminococcus bicirculans') reveals two chromosomes and a selective capacity to utilize plant glucans.</title>
        <authorList>
            <consortium name="NISC Comparative Sequencing Program"/>
            <person name="Wegmann U."/>
            <person name="Louis P."/>
            <person name="Goesmann A."/>
            <person name="Henrissat B."/>
            <person name="Duncan S.H."/>
            <person name="Flint H.J."/>
        </authorList>
    </citation>
    <scope>NUCLEOTIDE SEQUENCE</scope>
    <source>
        <strain evidence="9">CECT 8869</strain>
    </source>
</reference>
<comment type="similarity">
    <text evidence="3 8">Belongs to the aldose epimerase family.</text>
</comment>
<dbReference type="InterPro" id="IPR014718">
    <property type="entry name" value="GH-type_carb-bd"/>
</dbReference>
<dbReference type="PANTHER" id="PTHR10091:SF0">
    <property type="entry name" value="GALACTOSE MUTAROTASE"/>
    <property type="match status" value="1"/>
</dbReference>
<accession>A0ABT8RNL6</accession>
<comment type="catalytic activity">
    <reaction evidence="8">
        <text>alpha-D-glucose = beta-D-glucose</text>
        <dbReference type="Rhea" id="RHEA:10264"/>
        <dbReference type="ChEBI" id="CHEBI:15903"/>
        <dbReference type="ChEBI" id="CHEBI:17925"/>
        <dbReference type="EC" id="5.1.3.3"/>
    </reaction>
</comment>
<dbReference type="Proteomes" id="UP001168579">
    <property type="component" value="Unassembled WGS sequence"/>
</dbReference>
<dbReference type="PANTHER" id="PTHR10091">
    <property type="entry name" value="ALDOSE-1-EPIMERASE"/>
    <property type="match status" value="1"/>
</dbReference>
<evidence type="ECO:0000256" key="2">
    <source>
        <dbReference type="ARBA" id="ARBA00005028"/>
    </source>
</evidence>
<dbReference type="PIRSF" id="PIRSF005096">
    <property type="entry name" value="GALM"/>
    <property type="match status" value="1"/>
</dbReference>
<dbReference type="EMBL" id="JAUKUC010000001">
    <property type="protein sequence ID" value="MDO1512173.1"/>
    <property type="molecule type" value="Genomic_DNA"/>
</dbReference>
<name>A0ABT8RNL6_9FLAO</name>
<dbReference type="NCBIfam" id="NF008277">
    <property type="entry name" value="PRK11055.1"/>
    <property type="match status" value="1"/>
</dbReference>
<dbReference type="GO" id="GO:0016853">
    <property type="term" value="F:isomerase activity"/>
    <property type="evidence" value="ECO:0007669"/>
    <property type="project" value="UniProtKB-KW"/>
</dbReference>
<evidence type="ECO:0000256" key="7">
    <source>
        <dbReference type="ARBA" id="ARBA00023277"/>
    </source>
</evidence>
<evidence type="ECO:0000256" key="6">
    <source>
        <dbReference type="ARBA" id="ARBA00023235"/>
    </source>
</evidence>
<dbReference type="InterPro" id="IPR015443">
    <property type="entry name" value="Aldose_1-epimerase"/>
</dbReference>
<dbReference type="CDD" id="cd09019">
    <property type="entry name" value="galactose_mutarotase_like"/>
    <property type="match status" value="1"/>
</dbReference>
<evidence type="ECO:0000256" key="5">
    <source>
        <dbReference type="ARBA" id="ARBA00022837"/>
    </source>
</evidence>
<evidence type="ECO:0000256" key="8">
    <source>
        <dbReference type="PIRNR" id="PIRNR005096"/>
    </source>
</evidence>
<evidence type="ECO:0000256" key="3">
    <source>
        <dbReference type="ARBA" id="ARBA00006206"/>
    </source>
</evidence>
<keyword evidence="10" id="KW-1185">Reference proteome</keyword>
<dbReference type="Pfam" id="PF01263">
    <property type="entry name" value="Aldose_epim"/>
    <property type="match status" value="1"/>
</dbReference>
<comment type="pathway">
    <text evidence="2 8">Carbohydrate metabolism; hexose metabolism.</text>
</comment>
<gene>
    <name evidence="9" type="ORF">Q2T41_05840</name>
</gene>
<dbReference type="InterPro" id="IPR008183">
    <property type="entry name" value="Aldose_1/G6P_1-epimerase"/>
</dbReference>
<protein>
    <recommendedName>
        <fullName evidence="8">Aldose 1-epimerase</fullName>
        <ecNumber evidence="8">5.1.3.3</ecNumber>
    </recommendedName>
</protein>
<keyword evidence="7 8" id="KW-0119">Carbohydrate metabolism</keyword>
<dbReference type="InterPro" id="IPR011013">
    <property type="entry name" value="Gal_mutarotase_sf_dom"/>
</dbReference>
<dbReference type="SUPFAM" id="SSF74650">
    <property type="entry name" value="Galactose mutarotase-like"/>
    <property type="match status" value="1"/>
</dbReference>